<keyword evidence="6" id="KW-0418">Kinase</keyword>
<dbReference type="Pfam" id="PF00072">
    <property type="entry name" value="Response_reg"/>
    <property type="match status" value="1"/>
</dbReference>
<dbReference type="GO" id="GO:0005737">
    <property type="term" value="C:cytoplasm"/>
    <property type="evidence" value="ECO:0007669"/>
    <property type="project" value="InterPro"/>
</dbReference>
<evidence type="ECO:0000259" key="14">
    <source>
        <dbReference type="PROSITE" id="PS50851"/>
    </source>
</evidence>
<dbReference type="InterPro" id="IPR058661">
    <property type="entry name" value="FimL_2nd"/>
</dbReference>
<keyword evidence="5" id="KW-0808">Transferase</keyword>
<evidence type="ECO:0000256" key="4">
    <source>
        <dbReference type="ARBA" id="ARBA00022553"/>
    </source>
</evidence>
<dbReference type="FunFam" id="3.30.565.10:FF:000016">
    <property type="entry name" value="Chemotaxis protein CheA, putative"/>
    <property type="match status" value="1"/>
</dbReference>
<accession>A0A6L6QDS5</accession>
<dbReference type="PROSITE" id="PS50894">
    <property type="entry name" value="HPT"/>
    <property type="match status" value="3"/>
</dbReference>
<dbReference type="SUPFAM" id="SSF47226">
    <property type="entry name" value="Histidine-containing phosphotransfer domain, HPT domain"/>
    <property type="match status" value="5"/>
</dbReference>
<evidence type="ECO:0000256" key="3">
    <source>
        <dbReference type="ARBA" id="ARBA00021495"/>
    </source>
</evidence>
<evidence type="ECO:0000256" key="2">
    <source>
        <dbReference type="ARBA" id="ARBA00012438"/>
    </source>
</evidence>
<dbReference type="InterPro" id="IPR036061">
    <property type="entry name" value="CheW-like_dom_sf"/>
</dbReference>
<dbReference type="Pfam" id="PF01584">
    <property type="entry name" value="CheW"/>
    <property type="match status" value="1"/>
</dbReference>
<feature type="modified residue" description="Phosphohistidine" evidence="9">
    <location>
        <position position="948"/>
    </location>
</feature>
<gene>
    <name evidence="16" type="ORF">GM658_06895</name>
</gene>
<dbReference type="PROSITE" id="PS50109">
    <property type="entry name" value="HIS_KIN"/>
    <property type="match status" value="1"/>
</dbReference>
<dbReference type="GO" id="GO:0000155">
    <property type="term" value="F:phosphorelay sensor kinase activity"/>
    <property type="evidence" value="ECO:0007669"/>
    <property type="project" value="InterPro"/>
</dbReference>
<dbReference type="CDD" id="cd00088">
    <property type="entry name" value="HPT"/>
    <property type="match status" value="2"/>
</dbReference>
<dbReference type="InterPro" id="IPR011006">
    <property type="entry name" value="CheY-like_superfamily"/>
</dbReference>
<dbReference type="PANTHER" id="PTHR43395">
    <property type="entry name" value="SENSOR HISTIDINE KINASE CHEA"/>
    <property type="match status" value="1"/>
</dbReference>
<dbReference type="InterPro" id="IPR008207">
    <property type="entry name" value="Sig_transdc_His_kin_Hpt_dom"/>
</dbReference>
<dbReference type="InterPro" id="IPR005467">
    <property type="entry name" value="His_kinase_dom"/>
</dbReference>
<evidence type="ECO:0000256" key="6">
    <source>
        <dbReference type="ARBA" id="ARBA00022777"/>
    </source>
</evidence>
<evidence type="ECO:0000313" key="16">
    <source>
        <dbReference type="EMBL" id="MTW10329.1"/>
    </source>
</evidence>
<evidence type="ECO:0000256" key="8">
    <source>
        <dbReference type="ARBA" id="ARBA00035100"/>
    </source>
</evidence>
<dbReference type="EC" id="2.7.13.3" evidence="2"/>
<dbReference type="PROSITE" id="PS50851">
    <property type="entry name" value="CHEW"/>
    <property type="match status" value="1"/>
</dbReference>
<dbReference type="InterPro" id="IPR004105">
    <property type="entry name" value="CheA-like_dim"/>
</dbReference>
<dbReference type="SMART" id="SM00387">
    <property type="entry name" value="HATPase_c"/>
    <property type="match status" value="1"/>
</dbReference>
<evidence type="ECO:0000256" key="5">
    <source>
        <dbReference type="ARBA" id="ARBA00022679"/>
    </source>
</evidence>
<keyword evidence="17" id="KW-1185">Reference proteome</keyword>
<evidence type="ECO:0000256" key="9">
    <source>
        <dbReference type="PROSITE-ProRule" id="PRU00110"/>
    </source>
</evidence>
<dbReference type="SUPFAM" id="SSF55874">
    <property type="entry name" value="ATPase domain of HSP90 chaperone/DNA topoisomerase II/histidine kinase"/>
    <property type="match status" value="1"/>
</dbReference>
<proteinExistence type="predicted"/>
<dbReference type="InterPro" id="IPR002545">
    <property type="entry name" value="CheW-lke_dom"/>
</dbReference>
<feature type="domain" description="HPt" evidence="15">
    <location>
        <begin position="1235"/>
        <end position="1338"/>
    </location>
</feature>
<evidence type="ECO:0000313" key="17">
    <source>
        <dbReference type="Proteomes" id="UP000472320"/>
    </source>
</evidence>
<evidence type="ECO:0000256" key="11">
    <source>
        <dbReference type="SAM" id="Coils"/>
    </source>
</evidence>
<dbReference type="InterPro" id="IPR036641">
    <property type="entry name" value="HPT_dom_sf"/>
</dbReference>
<dbReference type="EMBL" id="WNKX01000004">
    <property type="protein sequence ID" value="MTW10329.1"/>
    <property type="molecule type" value="Genomic_DNA"/>
</dbReference>
<protein>
    <recommendedName>
        <fullName evidence="3">Chemotaxis protein CheA</fullName>
        <ecNumber evidence="2">2.7.13.3</ecNumber>
    </recommendedName>
</protein>
<dbReference type="SUPFAM" id="SSF52172">
    <property type="entry name" value="CheY-like"/>
    <property type="match status" value="1"/>
</dbReference>
<dbReference type="Gene3D" id="2.30.30.40">
    <property type="entry name" value="SH3 Domains"/>
    <property type="match status" value="1"/>
</dbReference>
<dbReference type="Gene3D" id="3.40.50.2300">
    <property type="match status" value="1"/>
</dbReference>
<dbReference type="Gene3D" id="3.30.565.10">
    <property type="entry name" value="Histidine kinase-like ATPase, C-terminal domain"/>
    <property type="match status" value="1"/>
</dbReference>
<dbReference type="SMART" id="SM01231">
    <property type="entry name" value="H-kinase_dim"/>
    <property type="match status" value="1"/>
</dbReference>
<evidence type="ECO:0000259" key="13">
    <source>
        <dbReference type="PROSITE" id="PS50110"/>
    </source>
</evidence>
<name>A0A6L6QDS5_9BURK</name>
<comment type="catalytic activity">
    <reaction evidence="1">
        <text>ATP + protein L-histidine = ADP + protein N-phospho-L-histidine.</text>
        <dbReference type="EC" id="2.7.13.3"/>
    </reaction>
</comment>
<dbReference type="Gene3D" id="1.10.287.560">
    <property type="entry name" value="Histidine kinase CheA-like, homodimeric domain"/>
    <property type="match status" value="1"/>
</dbReference>
<dbReference type="InterPro" id="IPR004358">
    <property type="entry name" value="Sig_transdc_His_kin-like_C"/>
</dbReference>
<dbReference type="Proteomes" id="UP000472320">
    <property type="component" value="Unassembled WGS sequence"/>
</dbReference>
<dbReference type="PANTHER" id="PTHR43395:SF8">
    <property type="entry name" value="HISTIDINE KINASE"/>
    <property type="match status" value="1"/>
</dbReference>
<dbReference type="InterPro" id="IPR003594">
    <property type="entry name" value="HATPase_dom"/>
</dbReference>
<dbReference type="Gene3D" id="1.20.120.160">
    <property type="entry name" value="HPT domain"/>
    <property type="match status" value="4"/>
</dbReference>
<organism evidence="16 17">
    <name type="scientific">Massilia eburnea</name>
    <dbReference type="NCBI Taxonomy" id="1776165"/>
    <lineage>
        <taxon>Bacteria</taxon>
        <taxon>Pseudomonadati</taxon>
        <taxon>Pseudomonadota</taxon>
        <taxon>Betaproteobacteria</taxon>
        <taxon>Burkholderiales</taxon>
        <taxon>Oxalobacteraceae</taxon>
        <taxon>Telluria group</taxon>
        <taxon>Massilia</taxon>
    </lineage>
</organism>
<keyword evidence="7" id="KW-0902">Two-component regulatory system</keyword>
<feature type="modified residue" description="Phosphohistidine" evidence="9">
    <location>
        <position position="1282"/>
    </location>
</feature>
<evidence type="ECO:0000256" key="7">
    <source>
        <dbReference type="ARBA" id="ARBA00023012"/>
    </source>
</evidence>
<dbReference type="Pfam" id="PF02895">
    <property type="entry name" value="H-kinase_dim"/>
    <property type="match status" value="1"/>
</dbReference>
<feature type="domain" description="Histidine kinase" evidence="12">
    <location>
        <begin position="1523"/>
        <end position="1727"/>
    </location>
</feature>
<dbReference type="OrthoDB" id="9146932at2"/>
<dbReference type="InterPro" id="IPR036890">
    <property type="entry name" value="HATPase_C_sf"/>
</dbReference>
<dbReference type="Pfam" id="PF02518">
    <property type="entry name" value="HATPase_c"/>
    <property type="match status" value="1"/>
</dbReference>
<dbReference type="InterPro" id="IPR051315">
    <property type="entry name" value="Bact_Chemotaxis_CheA"/>
</dbReference>
<evidence type="ECO:0000256" key="1">
    <source>
        <dbReference type="ARBA" id="ARBA00000085"/>
    </source>
</evidence>
<reference evidence="16 17" key="1">
    <citation type="submission" date="2019-11" db="EMBL/GenBank/DDBJ databases">
        <title>Type strains purchased from KCTC, JCM and DSMZ.</title>
        <authorList>
            <person name="Lu H."/>
        </authorList>
    </citation>
    <scope>NUCLEOTIDE SEQUENCE [LARGE SCALE GENOMIC DNA]</scope>
    <source>
        <strain evidence="16 17">JCM 31587</strain>
    </source>
</reference>
<feature type="domain" description="HPt" evidence="15">
    <location>
        <begin position="903"/>
        <end position="1005"/>
    </location>
</feature>
<evidence type="ECO:0000256" key="10">
    <source>
        <dbReference type="PROSITE-ProRule" id="PRU00169"/>
    </source>
</evidence>
<dbReference type="Pfam" id="PF01627">
    <property type="entry name" value="Hpt"/>
    <property type="match status" value="3"/>
</dbReference>
<dbReference type="GO" id="GO:0006935">
    <property type="term" value="P:chemotaxis"/>
    <property type="evidence" value="ECO:0007669"/>
    <property type="project" value="InterPro"/>
</dbReference>
<comment type="caution">
    <text evidence="16">The sequence shown here is derived from an EMBL/GenBank/DDBJ whole genome shotgun (WGS) entry which is preliminary data.</text>
</comment>
<evidence type="ECO:0000259" key="12">
    <source>
        <dbReference type="PROSITE" id="PS50109"/>
    </source>
</evidence>
<keyword evidence="4 10" id="KW-0597">Phosphoprotein</keyword>
<feature type="modified residue" description="Phosphohistidine" evidence="9">
    <location>
        <position position="646"/>
    </location>
</feature>
<sequence length="2016" mass="216836">MGEIREALARSRTALFEAGGRDPEDQTTALMHAKSHLHQAHGALQMVDVDGVALLTQLAEVVLDRMRDGTLKCTPDHVQLLANMYQALTEFLEELLAGAPFQPVRLFPFFRDIQDLLGIDRVHPADLFFPDVSHVPELPAALPAAGMPAGEPDYKALRQRFERALLPYLKAADAGSQAIHAAALQAAITDVADQQREYKPRVFWRAMQAFAELVVGGQQESNRYVKQLFGLINLQLRRLSAGSPELPDNVLREALFFVASADPETLPPLARQLRAGYALDGMVPHDFESRRYGNIDDASLAAAKDGIAHARSVWQRLEQNENTAELNNDFEQSLAKVAESSDKLGLGALAALLRQLADSARATAGSRRSEALGLEMATALLFAEHGIAQIRHLPDDFNAHADTIAARLKALQGGGAAPEPAQWQGGLARQLHEDDTVVALAQEMKSGLRQVEKVLDEYYTDPAQRTSLGELDKVLHQLHGACAILDQDDAMNAAAHVRIEIGRLATGQFDEAHESKALSDIAQNVGALGFFVDMLAQNPSGARERFAFDPEQGTFRAVPFKKISGPESIPVLEEALPEPEAAPEPVLTAPVPEASAAGDEQVEAELLEIFIGEAQEVLAFVRETLARPHAEISNLDTQTMLRRSFHTLKGSSRMVGLNRFGDGAHAIEKVMNLFLAEERKPTEALFGLLNYAAEEMSAWVDELATTGNSARQEQPIVDAATCVQEGGPFERPAAGTQAAAPVAAAPAAEAAAAPVAEPEAETAAADAAEEIIAAPLPHDGELVLEELSFEEPPAEPAIEPTPVADSQAPAADAPFDFAALDSELSLALPEAEAPAALEPAHSELGADLPVAEYVEGEPAADLQLEAAEDAAPARPTNVIDFPTATAPTPPAPPAEDNMKFVGRLAIPLPLYNIYMAETDELVRHISRDFGEWRHEQRAVNPEALQAVHTLTGTSGTVGFKPLRELSYALETTLQQLQPPAPHLDAAQHDLFDFCIERIRQMLQSFATGDLPPEQPELIEALHKLRDNLAHPPEVGQALDERLDSIVGAPSSGQLEERLDHLFTDTYHSLVAEPPPEPERAAKPEKPLVTQDENIDNLFDSAFDDAFDAPELTQAAPAAEPLHLVSSAEAAAPAVEEPAAQAAETPAPAAAAEAAVQAAAVAAESEAEVAALLAEADAATAEAAIEVDAIDATALSAGEAVEEDAVDLDHAKPGEVQVVELEEGQHLLGASATDIHDELDPDLLPVFLEEGTDLLPQIGESLRAWHANPADFSHAHSLQRVLHTVKGSARMAGAMRLGQHAHEIETHIENMVHAGSASQHSFDELMAHYDHALLLFEQLQNPEAYAAAMAAAQAAAAAAASPAGESAAAAPAADGAAPSLSTLAARLASVHAPMARAEEPDAAAKASPLVRVRADILDRLVNQAGEVSITRSRLENEVGSLRTSLSDFQENLNRLRRQLREVEMQAESQIASRMSIAGEREFDPLEFDRFTRLQELTRMMAESVNDVASFHEGLFRSIDSASGDLNQQARMTRDLQRDLMRVRMVPFNSVSERLFRVARQGAKETDKRVNLDIRGGGVEMDRSVLERMAAPFEHLLRNSIVHGIESRERRVEHGKGETGELLVQVSQQGNEVVLEFSDDGAGLDLQRIRAKARSVGLLAEDQEVSDAEASNLIFQPGFSTADALTELAGRGVGMDIVLSEAQALGGRVETFTEAGKGTRFTIRLPLTLAVTQVVLISAGGRTYAVPALMVEQVLQMKEGALADATAKGAVVHHGQHVPLRYLATLLGDSEARPLLQRSSPVMMLRNGADRVALHVDEILGNREVVIKNIGPQLSRMAGIAGATVLGSGEIVLILNPVALQLHVAQHPELAPRTAATPAPAPAGGVVEPIAPTRAHGVVMVVDDSLTVRKVTQRLLEREGYTVMLAKDGVDALEQMQDRLPELMLVDIEMPRMDGFDLTRNVRGDERTKEIPIIMITSRSADKHRNYALQLGVNAYFGKPFQEDILLGAIAGLLPQSR</sequence>
<dbReference type="PROSITE" id="PS50110">
    <property type="entry name" value="RESPONSE_REGULATORY"/>
    <property type="match status" value="1"/>
</dbReference>
<dbReference type="Pfam" id="PF26379">
    <property type="entry name" value="FimL_2nd"/>
    <property type="match status" value="1"/>
</dbReference>
<comment type="function">
    <text evidence="8">Involved in the transmission of sensory signals from the chemoreceptors to the flagellar motors. CheA is autophosphorylated; it can transfer its phosphate group to either CheB or CheY.</text>
</comment>
<feature type="coiled-coil region" evidence="11">
    <location>
        <begin position="1416"/>
        <end position="1471"/>
    </location>
</feature>
<dbReference type="SUPFAM" id="SSF50341">
    <property type="entry name" value="CheW-like"/>
    <property type="match status" value="1"/>
</dbReference>
<dbReference type="PRINTS" id="PR00344">
    <property type="entry name" value="BCTRLSENSOR"/>
</dbReference>
<dbReference type="SMART" id="SM00448">
    <property type="entry name" value="REC"/>
    <property type="match status" value="1"/>
</dbReference>
<feature type="domain" description="HPt" evidence="15">
    <location>
        <begin position="599"/>
        <end position="706"/>
    </location>
</feature>
<evidence type="ECO:0000259" key="15">
    <source>
        <dbReference type="PROSITE" id="PS50894"/>
    </source>
</evidence>
<dbReference type="SMART" id="SM00073">
    <property type="entry name" value="HPT"/>
    <property type="match status" value="3"/>
</dbReference>
<dbReference type="InterPro" id="IPR037006">
    <property type="entry name" value="CheA-like_homodim_sf"/>
</dbReference>
<dbReference type="InterPro" id="IPR001789">
    <property type="entry name" value="Sig_transdc_resp-reg_receiver"/>
</dbReference>
<dbReference type="SMART" id="SM00260">
    <property type="entry name" value="CheW"/>
    <property type="match status" value="1"/>
</dbReference>
<feature type="modified residue" description="4-aspartylphosphate" evidence="10">
    <location>
        <position position="1945"/>
    </location>
</feature>
<feature type="domain" description="CheW-like" evidence="14">
    <location>
        <begin position="1729"/>
        <end position="1864"/>
    </location>
</feature>
<feature type="domain" description="Response regulatory" evidence="13">
    <location>
        <begin position="1896"/>
        <end position="2012"/>
    </location>
</feature>
<keyword evidence="11" id="KW-0175">Coiled coil</keyword>